<name>A0A498DAY6_9BACI</name>
<comment type="caution">
    <text evidence="2">The sequence shown here is derived from an EMBL/GenBank/DDBJ whole genome shotgun (WGS) entry which is preliminary data.</text>
</comment>
<dbReference type="AlphaFoldDB" id="A0A498DAY6"/>
<accession>A0A498DAY6</accession>
<reference evidence="2 3" key="1">
    <citation type="submission" date="2018-10" db="EMBL/GenBank/DDBJ databases">
        <title>Oceanobacillus sp. YLB-02 draft genome.</title>
        <authorList>
            <person name="Yu L."/>
        </authorList>
    </citation>
    <scope>NUCLEOTIDE SEQUENCE [LARGE SCALE GENOMIC DNA]</scope>
    <source>
        <strain evidence="2 3">YLB-02</strain>
    </source>
</reference>
<dbReference type="OrthoDB" id="1090916at2"/>
<dbReference type="PANTHER" id="PTHR35801">
    <property type="entry name" value="PHOSPHOSERINE PHOSPHATASE RSBX"/>
    <property type="match status" value="1"/>
</dbReference>
<dbReference type="RefSeq" id="WP_121524486.1">
    <property type="nucleotide sequence ID" value="NZ_RCHR01000006.1"/>
</dbReference>
<evidence type="ECO:0000313" key="2">
    <source>
        <dbReference type="EMBL" id="RLL42148.1"/>
    </source>
</evidence>
<protein>
    <submittedName>
        <fullName evidence="2">Indirect negative regulator of sigma-B activity</fullName>
    </submittedName>
</protein>
<dbReference type="Gene3D" id="3.60.40.10">
    <property type="entry name" value="PPM-type phosphatase domain"/>
    <property type="match status" value="1"/>
</dbReference>
<dbReference type="Proteomes" id="UP000270219">
    <property type="component" value="Unassembled WGS sequence"/>
</dbReference>
<sequence>MSENITDKVEVSVFHKAKHGNQCSGDSYFYSETEEEFVCALADGLGSGEVARESSNIVIDIIKNNEDATVEQLVKKANDQLLGKRGVVIGIFKIDFKNLTYSFASIGNIGLMIVKDGKKKRNIPNAGYLGGFKRPFPVKTDKLGPKTNFYMFSDGVSDRELSNIQIAEEEIKKVIDTFAYTIEKDRKDDTTLIAMRYEG</sequence>
<organism evidence="2 3">
    <name type="scientific">Oceanobacillus piezotolerans</name>
    <dbReference type="NCBI Taxonomy" id="2448030"/>
    <lineage>
        <taxon>Bacteria</taxon>
        <taxon>Bacillati</taxon>
        <taxon>Bacillota</taxon>
        <taxon>Bacilli</taxon>
        <taxon>Bacillales</taxon>
        <taxon>Bacillaceae</taxon>
        <taxon>Oceanobacillus</taxon>
    </lineage>
</organism>
<dbReference type="InterPro" id="IPR001932">
    <property type="entry name" value="PPM-type_phosphatase-like_dom"/>
</dbReference>
<evidence type="ECO:0000313" key="3">
    <source>
        <dbReference type="Proteomes" id="UP000270219"/>
    </source>
</evidence>
<dbReference type="InterPro" id="IPR036457">
    <property type="entry name" value="PPM-type-like_dom_sf"/>
</dbReference>
<gene>
    <name evidence="2" type="ORF">D8M04_16345</name>
</gene>
<keyword evidence="3" id="KW-1185">Reference proteome</keyword>
<dbReference type="Pfam" id="PF07228">
    <property type="entry name" value="SpoIIE"/>
    <property type="match status" value="1"/>
</dbReference>
<dbReference type="PANTHER" id="PTHR35801:SF1">
    <property type="entry name" value="PHOSPHOSERINE PHOSPHATASE RSBX"/>
    <property type="match status" value="1"/>
</dbReference>
<dbReference type="SMART" id="SM00331">
    <property type="entry name" value="PP2C_SIG"/>
    <property type="match status" value="1"/>
</dbReference>
<feature type="domain" description="PPM-type phosphatase" evidence="1">
    <location>
        <begin position="8"/>
        <end position="197"/>
    </location>
</feature>
<proteinExistence type="predicted"/>
<dbReference type="EMBL" id="RCHR01000006">
    <property type="protein sequence ID" value="RLL42148.1"/>
    <property type="molecule type" value="Genomic_DNA"/>
</dbReference>
<dbReference type="SUPFAM" id="SSF81606">
    <property type="entry name" value="PP2C-like"/>
    <property type="match status" value="1"/>
</dbReference>
<dbReference type="InterPro" id="IPR039248">
    <property type="entry name" value="Ptase_RsbX"/>
</dbReference>
<evidence type="ECO:0000259" key="1">
    <source>
        <dbReference type="SMART" id="SM00331"/>
    </source>
</evidence>